<evidence type="ECO:0000313" key="3">
    <source>
        <dbReference type="Proteomes" id="UP000053477"/>
    </source>
</evidence>
<keyword evidence="3" id="KW-1185">Reference proteome</keyword>
<dbReference type="EMBL" id="KQ085948">
    <property type="protein sequence ID" value="KLO14154.1"/>
    <property type="molecule type" value="Genomic_DNA"/>
</dbReference>
<dbReference type="InterPro" id="IPR002589">
    <property type="entry name" value="Macro_dom"/>
</dbReference>
<evidence type="ECO:0000313" key="2">
    <source>
        <dbReference type="EMBL" id="KLO14154.1"/>
    </source>
</evidence>
<evidence type="ECO:0000259" key="1">
    <source>
        <dbReference type="PROSITE" id="PS51154"/>
    </source>
</evidence>
<dbReference type="OrthoDB" id="6077599at2759"/>
<dbReference type="SMART" id="SM00506">
    <property type="entry name" value="A1pp"/>
    <property type="match status" value="1"/>
</dbReference>
<dbReference type="Pfam" id="PF01661">
    <property type="entry name" value="Macro"/>
    <property type="match status" value="1"/>
</dbReference>
<proteinExistence type="predicted"/>
<dbReference type="InterPro" id="IPR043472">
    <property type="entry name" value="Macro_dom-like"/>
</dbReference>
<dbReference type="CDD" id="cd02908">
    <property type="entry name" value="Macro_OAADPr_deacetylase"/>
    <property type="match status" value="1"/>
</dbReference>
<gene>
    <name evidence="2" type="ORF">SCHPADRAFT_330005</name>
</gene>
<dbReference type="AlphaFoldDB" id="A0A0H2RQL4"/>
<feature type="domain" description="Macro" evidence="1">
    <location>
        <begin position="18"/>
        <end position="200"/>
    </location>
</feature>
<organism evidence="2 3">
    <name type="scientific">Schizopora paradoxa</name>
    <dbReference type="NCBI Taxonomy" id="27342"/>
    <lineage>
        <taxon>Eukaryota</taxon>
        <taxon>Fungi</taxon>
        <taxon>Dikarya</taxon>
        <taxon>Basidiomycota</taxon>
        <taxon>Agaricomycotina</taxon>
        <taxon>Agaricomycetes</taxon>
        <taxon>Hymenochaetales</taxon>
        <taxon>Schizoporaceae</taxon>
        <taxon>Schizopora</taxon>
    </lineage>
</organism>
<sequence length="204" mass="22280">MKNSYALSEVPTIRDMYERGVLKSQSHVDTVSIFQGDITKLNVDVIVNAAKADLLGGKGVDGAIHAAAGPQLRSECRKLKGCSVGDAKITNGYELPAKYVIHTVGPIYSSRHSATCQNELASCYLTCLELAVQHGLRTVAFPAISTGIYGYPLEEATHVALASTRQFLYSKAGRQLKRVVFVAFDDKTNKVYESLIPQYFPYSN</sequence>
<dbReference type="InParanoid" id="A0A0H2RQL4"/>
<dbReference type="Gene3D" id="3.40.220.10">
    <property type="entry name" value="Leucine Aminopeptidase, subunit E, domain 1"/>
    <property type="match status" value="1"/>
</dbReference>
<protein>
    <submittedName>
        <fullName evidence="2">A1pp-domain-containing protein</fullName>
    </submittedName>
</protein>
<dbReference type="Proteomes" id="UP000053477">
    <property type="component" value="Unassembled WGS sequence"/>
</dbReference>
<dbReference type="NCBIfam" id="NF001664">
    <property type="entry name" value="PRK00431.1-6"/>
    <property type="match status" value="1"/>
</dbReference>
<name>A0A0H2RQL4_9AGAM</name>
<dbReference type="SUPFAM" id="SSF52949">
    <property type="entry name" value="Macro domain-like"/>
    <property type="match status" value="1"/>
</dbReference>
<reference evidence="2 3" key="1">
    <citation type="submission" date="2015-04" db="EMBL/GenBank/DDBJ databases">
        <title>Complete genome sequence of Schizopora paradoxa KUC8140, a cosmopolitan wood degrader in East Asia.</title>
        <authorList>
            <consortium name="DOE Joint Genome Institute"/>
            <person name="Min B."/>
            <person name="Park H."/>
            <person name="Jang Y."/>
            <person name="Kim J.-J."/>
            <person name="Kim K.H."/>
            <person name="Pangilinan J."/>
            <person name="Lipzen A."/>
            <person name="Riley R."/>
            <person name="Grigoriev I.V."/>
            <person name="Spatafora J.W."/>
            <person name="Choi I.-G."/>
        </authorList>
    </citation>
    <scope>NUCLEOTIDE SEQUENCE [LARGE SCALE GENOMIC DNA]</scope>
    <source>
        <strain evidence="2 3">KUC8140</strain>
    </source>
</reference>
<dbReference type="STRING" id="27342.A0A0H2RQL4"/>
<dbReference type="PROSITE" id="PS51154">
    <property type="entry name" value="MACRO"/>
    <property type="match status" value="1"/>
</dbReference>
<dbReference type="PANTHER" id="PTHR11106">
    <property type="entry name" value="GANGLIOSIDE INDUCED DIFFERENTIATION ASSOCIATED PROTEIN 2-RELATED"/>
    <property type="match status" value="1"/>
</dbReference>
<dbReference type="PANTHER" id="PTHR11106:SF27">
    <property type="entry name" value="MACRO DOMAIN-CONTAINING PROTEIN"/>
    <property type="match status" value="1"/>
</dbReference>
<accession>A0A0H2RQL4</accession>